<dbReference type="Pfam" id="PF22740">
    <property type="entry name" value="PapZ_C"/>
    <property type="match status" value="1"/>
</dbReference>
<reference evidence="3" key="1">
    <citation type="submission" date="2021-02" db="EMBL/GenBank/DDBJ databases">
        <authorList>
            <person name="Dougan E. K."/>
            <person name="Rhodes N."/>
            <person name="Thang M."/>
            <person name="Chan C."/>
        </authorList>
    </citation>
    <scope>NUCLEOTIDE SEQUENCE</scope>
</reference>
<dbReference type="AlphaFoldDB" id="A0A813CTM8"/>
<evidence type="ECO:0000256" key="1">
    <source>
        <dbReference type="SAM" id="MobiDB-lite"/>
    </source>
</evidence>
<comment type="caution">
    <text evidence="3">The sequence shown here is derived from an EMBL/GenBank/DDBJ whole genome shotgun (WGS) entry which is preliminary data.</text>
</comment>
<sequence length="936" mass="104307">MTRWKQTKVDERSELASKFLDSLRSEAYIIAEDLGADILFSNDNIPKVVEAELYRLGTQVGGMLSRQPRGPMVSYIDRRKRWLRKLLQLVKATHIREAVLTDLLLENPGLNRNERLMVLTSMGGSTATKDAEKALIKMHSRIHTLERRTPGTKGDRGKGKGHPFRGGKGKGKGYGNWSQKATSYTYLSAVEDLFDSYQDDAEDGTAFVADEGEQDDWVYHGDEGPVDEAYDDTELVAQTADASLRDVELDVFTSFLCSEGFDENDRESLAFLADVVQSDSVAFMARSKGKPVSTKGAHGYRPRATGLTVEDRRRKLQEIKLRSAGKPSVMDKSTQTCSLGGTPSLSDSESESQSFEPEAAANYVAPSTEWDTVQYPDGSEQLFRFFMHKGSTYLEVVQNHPDYYHWGLKEKEPSTMLEAWVYRNFNVPPVGGGGPTFRAVTLPVEVDTLEKARRAVTLDKESTFTKFEAGDVVKRAARMAASPPSGEGCGGREKFAGKAIGEKDDPSGDITLDLAAGAAEGAQQGDDPLGDISPKSNASSDSELAAPLEEEIAKPRLPLVDPFQDHENVSGLCWTRAATRRAMEQGGDDTAKGIGAAKAVGKYVMPFALQISPETGSKRRSTRLQGELSSTELDSPDVLCLLSLQDQVQLGLVKDLRRGVCQISGYAGNLQLARHSKTGLLLQERRTVSIPCRDEKASIPLRDESVSAYMLSELVREQESQQKKVLWVTLGLEKLEFSHRSRKVYNGLTKLIEGSPKQKSYTFSLNEKRHEDILLESLRTNFSRFQDFTDNQIVFLDCRDMHDPDKDKSTRDHLGTHPKNLHDMILNPRKNHKWMAFAEEVIPAVHKLIQDQDSAVIFAFCKSGRHRSVANAKLLQEIIKDLYNVEAEIIHLSDGPNWRHLCGICDLCNWRDPEAQRVANEVIDKATEKWHDFVPK</sequence>
<accession>A0A813CTM8</accession>
<name>A0A813CTM8_9DINO</name>
<dbReference type="OrthoDB" id="428929at2759"/>
<organism evidence="3 4">
    <name type="scientific">Symbiodinium necroappetens</name>
    <dbReference type="NCBI Taxonomy" id="1628268"/>
    <lineage>
        <taxon>Eukaryota</taxon>
        <taxon>Sar</taxon>
        <taxon>Alveolata</taxon>
        <taxon>Dinophyceae</taxon>
        <taxon>Suessiales</taxon>
        <taxon>Symbiodiniaceae</taxon>
        <taxon>Symbiodinium</taxon>
    </lineage>
</organism>
<evidence type="ECO:0000313" key="3">
    <source>
        <dbReference type="EMBL" id="CAE7945727.1"/>
    </source>
</evidence>
<feature type="non-terminal residue" evidence="3">
    <location>
        <position position="1"/>
    </location>
</feature>
<dbReference type="EMBL" id="CAJNJA010104351">
    <property type="protein sequence ID" value="CAE7945727.1"/>
    <property type="molecule type" value="Genomic_DNA"/>
</dbReference>
<feature type="compositionally biased region" description="Low complexity" evidence="1">
    <location>
        <begin position="344"/>
        <end position="358"/>
    </location>
</feature>
<feature type="compositionally biased region" description="Basic and acidic residues" evidence="1">
    <location>
        <begin position="490"/>
        <end position="506"/>
    </location>
</feature>
<dbReference type="Proteomes" id="UP000601435">
    <property type="component" value="Unassembled WGS sequence"/>
</dbReference>
<proteinExistence type="predicted"/>
<feature type="compositionally biased region" description="Polar residues" evidence="1">
    <location>
        <begin position="331"/>
        <end position="343"/>
    </location>
</feature>
<feature type="region of interest" description="Disordered" evidence="1">
    <location>
        <begin position="481"/>
        <end position="545"/>
    </location>
</feature>
<feature type="compositionally biased region" description="Basic and acidic residues" evidence="1">
    <location>
        <begin position="148"/>
        <end position="158"/>
    </location>
</feature>
<feature type="region of interest" description="Disordered" evidence="1">
    <location>
        <begin position="148"/>
        <end position="173"/>
    </location>
</feature>
<keyword evidence="4" id="KW-1185">Reference proteome</keyword>
<feature type="domain" description="RapZ C-terminal" evidence="2">
    <location>
        <begin position="793"/>
        <end position="887"/>
    </location>
</feature>
<gene>
    <name evidence="3" type="ORF">SNEC2469_LOCUS35646</name>
</gene>
<dbReference type="InterPro" id="IPR053931">
    <property type="entry name" value="RapZ_C"/>
</dbReference>
<evidence type="ECO:0000259" key="2">
    <source>
        <dbReference type="Pfam" id="PF22740"/>
    </source>
</evidence>
<feature type="compositionally biased region" description="Basic residues" evidence="1">
    <location>
        <begin position="159"/>
        <end position="171"/>
    </location>
</feature>
<evidence type="ECO:0000313" key="4">
    <source>
        <dbReference type="Proteomes" id="UP000601435"/>
    </source>
</evidence>
<feature type="compositionally biased region" description="Low complexity" evidence="1">
    <location>
        <begin position="512"/>
        <end position="527"/>
    </location>
</feature>
<feature type="region of interest" description="Disordered" evidence="1">
    <location>
        <begin position="323"/>
        <end position="359"/>
    </location>
</feature>
<protein>
    <recommendedName>
        <fullName evidence="2">RapZ C-terminal domain-containing protein</fullName>
    </recommendedName>
</protein>